<evidence type="ECO:0000256" key="4">
    <source>
        <dbReference type="ARBA" id="ARBA00007439"/>
    </source>
</evidence>
<dbReference type="CDD" id="cd04729">
    <property type="entry name" value="NanE"/>
    <property type="match status" value="1"/>
</dbReference>
<evidence type="ECO:0000256" key="2">
    <source>
        <dbReference type="ARBA" id="ARBA00002147"/>
    </source>
</evidence>
<dbReference type="EC" id="5.1.3.9" evidence="7"/>
<dbReference type="PANTHER" id="PTHR36204">
    <property type="entry name" value="N-ACETYLMANNOSAMINE-6-PHOSPHATE 2-EPIMERASE-RELATED"/>
    <property type="match status" value="1"/>
</dbReference>
<evidence type="ECO:0000313" key="8">
    <source>
        <dbReference type="EMBL" id="PWW31308.1"/>
    </source>
</evidence>
<dbReference type="EMBL" id="QGTW01000002">
    <property type="protein sequence ID" value="PWW31308.1"/>
    <property type="molecule type" value="Genomic_DNA"/>
</dbReference>
<dbReference type="NCBIfam" id="NF002231">
    <property type="entry name" value="PRK01130.1"/>
    <property type="match status" value="1"/>
</dbReference>
<name>A0A2V3A3Y6_9BACI</name>
<evidence type="ECO:0000256" key="7">
    <source>
        <dbReference type="HAMAP-Rule" id="MF_01235"/>
    </source>
</evidence>
<dbReference type="GO" id="GO:0019262">
    <property type="term" value="P:N-acetylneuraminate catabolic process"/>
    <property type="evidence" value="ECO:0007669"/>
    <property type="project" value="UniProtKB-UniRule"/>
</dbReference>
<dbReference type="GO" id="GO:0005975">
    <property type="term" value="P:carbohydrate metabolic process"/>
    <property type="evidence" value="ECO:0007669"/>
    <property type="project" value="UniProtKB-UniRule"/>
</dbReference>
<sequence>MVVLELGDNQFFQKIKGKLIVSCQALENEPLHGSEVMAKMAAAAEIGGAAGIRANGAGDIAAIKNKVSLPVIGLVKRDYPDSEVYITPTLKEIDELIEAGADMIAMDATIRKRPNSESLENLVHYAKKNNKLTMADISTYEEGIQAAKLGFDCVSTTMSGYTSHSVNQTGPDFLLIEKLAKILEIPVIGEGRISTPAEAQTAIQSGAYAVVVGSAITRPQIITQKYADAISKEVNHDARTKYSI</sequence>
<dbReference type="FunFam" id="3.20.20.70:FF:000035">
    <property type="entry name" value="Putative N-acetylmannosamine-6-phosphate 2-epimerase"/>
    <property type="match status" value="1"/>
</dbReference>
<dbReference type="AlphaFoldDB" id="A0A2V3A3Y6"/>
<dbReference type="HAMAP" id="MF_01235">
    <property type="entry name" value="ManNAc6P_epimer"/>
    <property type="match status" value="1"/>
</dbReference>
<evidence type="ECO:0000256" key="5">
    <source>
        <dbReference type="ARBA" id="ARBA00023235"/>
    </source>
</evidence>
<reference evidence="8 9" key="1">
    <citation type="submission" date="2018-05" db="EMBL/GenBank/DDBJ databases">
        <title>Freshwater and sediment microbial communities from various areas in North America, analyzing microbe dynamics in response to fracking.</title>
        <authorList>
            <person name="Lamendella R."/>
        </authorList>
    </citation>
    <scope>NUCLEOTIDE SEQUENCE [LARGE SCALE GENOMIC DNA]</scope>
    <source>
        <strain evidence="8 9">15_TX</strain>
    </source>
</reference>
<comment type="pathway">
    <text evidence="3 7">Amino-sugar metabolism; N-acetylneuraminate degradation; D-fructose 6-phosphate from N-acetylneuraminate: step 3/5.</text>
</comment>
<comment type="function">
    <text evidence="2 7">Converts N-acetylmannosamine-6-phosphate (ManNAc-6-P) to N-acetylglucosamine-6-phosphate (GlcNAc-6-P).</text>
</comment>
<proteinExistence type="inferred from homology"/>
<dbReference type="GO" id="GO:0047465">
    <property type="term" value="F:N-acylglucosamine-6-phosphate 2-epimerase activity"/>
    <property type="evidence" value="ECO:0007669"/>
    <property type="project" value="UniProtKB-EC"/>
</dbReference>
<dbReference type="GO" id="GO:0006053">
    <property type="term" value="P:N-acetylmannosamine catabolic process"/>
    <property type="evidence" value="ECO:0007669"/>
    <property type="project" value="TreeGrafter"/>
</dbReference>
<evidence type="ECO:0000313" key="9">
    <source>
        <dbReference type="Proteomes" id="UP000247150"/>
    </source>
</evidence>
<organism evidence="8 9">
    <name type="scientific">Cytobacillus oceanisediminis</name>
    <dbReference type="NCBI Taxonomy" id="665099"/>
    <lineage>
        <taxon>Bacteria</taxon>
        <taxon>Bacillati</taxon>
        <taxon>Bacillota</taxon>
        <taxon>Bacilli</taxon>
        <taxon>Bacillales</taxon>
        <taxon>Bacillaceae</taxon>
        <taxon>Cytobacillus</taxon>
    </lineage>
</organism>
<evidence type="ECO:0000256" key="3">
    <source>
        <dbReference type="ARBA" id="ARBA00005081"/>
    </source>
</evidence>
<evidence type="ECO:0000256" key="6">
    <source>
        <dbReference type="ARBA" id="ARBA00023277"/>
    </source>
</evidence>
<dbReference type="UniPathway" id="UPA00629">
    <property type="reaction ID" value="UER00682"/>
</dbReference>
<dbReference type="InterPro" id="IPR007260">
    <property type="entry name" value="NanE"/>
</dbReference>
<dbReference type="GO" id="GO:0005829">
    <property type="term" value="C:cytosol"/>
    <property type="evidence" value="ECO:0007669"/>
    <property type="project" value="TreeGrafter"/>
</dbReference>
<keyword evidence="5 7" id="KW-0413">Isomerase</keyword>
<gene>
    <name evidence="7" type="primary">nanE</name>
    <name evidence="8" type="ORF">DFO73_102304</name>
</gene>
<dbReference type="Proteomes" id="UP000247150">
    <property type="component" value="Unassembled WGS sequence"/>
</dbReference>
<keyword evidence="6 7" id="KW-0119">Carbohydrate metabolism</keyword>
<dbReference type="Pfam" id="PF04131">
    <property type="entry name" value="NanE"/>
    <property type="match status" value="1"/>
</dbReference>
<dbReference type="RefSeq" id="WP_110063843.1">
    <property type="nucleotide sequence ID" value="NZ_QGTW01000002.1"/>
</dbReference>
<comment type="caution">
    <text evidence="8">The sequence shown here is derived from an EMBL/GenBank/DDBJ whole genome shotgun (WGS) entry which is preliminary data.</text>
</comment>
<protein>
    <recommendedName>
        <fullName evidence="7">Putative N-acetylmannosamine-6-phosphate 2-epimerase</fullName>
        <ecNumber evidence="7">5.1.3.9</ecNumber>
    </recommendedName>
    <alternativeName>
        <fullName evidence="7">ManNAc-6-P epimerase</fullName>
    </alternativeName>
</protein>
<evidence type="ECO:0000256" key="1">
    <source>
        <dbReference type="ARBA" id="ARBA00000056"/>
    </source>
</evidence>
<dbReference type="SUPFAM" id="SSF51366">
    <property type="entry name" value="Ribulose-phoshate binding barrel"/>
    <property type="match status" value="1"/>
</dbReference>
<dbReference type="OrthoDB" id="9781704at2"/>
<dbReference type="InterPro" id="IPR011060">
    <property type="entry name" value="RibuloseP-bd_barrel"/>
</dbReference>
<dbReference type="Gene3D" id="3.20.20.70">
    <property type="entry name" value="Aldolase class I"/>
    <property type="match status" value="1"/>
</dbReference>
<comment type="catalytic activity">
    <reaction evidence="1 7">
        <text>an N-acyl-D-glucosamine 6-phosphate = an N-acyl-D-mannosamine 6-phosphate</text>
        <dbReference type="Rhea" id="RHEA:23932"/>
        <dbReference type="ChEBI" id="CHEBI:57599"/>
        <dbReference type="ChEBI" id="CHEBI:57666"/>
        <dbReference type="EC" id="5.1.3.9"/>
    </reaction>
</comment>
<dbReference type="PANTHER" id="PTHR36204:SF1">
    <property type="entry name" value="N-ACETYLMANNOSAMINE-6-PHOSPHATE 2-EPIMERASE-RELATED"/>
    <property type="match status" value="1"/>
</dbReference>
<comment type="similarity">
    <text evidence="4 7">Belongs to the NanE family.</text>
</comment>
<accession>A0A2V3A3Y6</accession>
<dbReference type="InterPro" id="IPR013785">
    <property type="entry name" value="Aldolase_TIM"/>
</dbReference>